<evidence type="ECO:0000313" key="6">
    <source>
        <dbReference type="Proteomes" id="UP000785200"/>
    </source>
</evidence>
<protein>
    <recommendedName>
        <fullName evidence="7">Clr5 domain-containing protein</fullName>
    </recommendedName>
</protein>
<evidence type="ECO:0008006" key="7">
    <source>
        <dbReference type="Google" id="ProtNLM"/>
    </source>
</evidence>
<keyword evidence="6" id="KW-1185">Reference proteome</keyword>
<evidence type="ECO:0000259" key="2">
    <source>
        <dbReference type="Pfam" id="PF14420"/>
    </source>
</evidence>
<feature type="domain" description="DUF7767" evidence="4">
    <location>
        <begin position="544"/>
        <end position="636"/>
    </location>
</feature>
<evidence type="ECO:0000313" key="5">
    <source>
        <dbReference type="EMBL" id="KAG0651639.1"/>
    </source>
</evidence>
<dbReference type="InterPro" id="IPR057940">
    <property type="entry name" value="Tri-helical_dom"/>
</dbReference>
<dbReference type="PANTHER" id="PTHR38788:SF5">
    <property type="entry name" value="CLR5 DOMAIN-CONTAINING PROTEIN"/>
    <property type="match status" value="1"/>
</dbReference>
<feature type="domain" description="Clr5" evidence="2">
    <location>
        <begin position="1"/>
        <end position="53"/>
    </location>
</feature>
<proteinExistence type="predicted"/>
<dbReference type="InterPro" id="IPR025676">
    <property type="entry name" value="Clr5_dom"/>
</dbReference>
<dbReference type="Proteomes" id="UP000785200">
    <property type="component" value="Unassembled WGS sequence"/>
</dbReference>
<dbReference type="PANTHER" id="PTHR38788">
    <property type="entry name" value="CLR5 DOMAIN-CONTAINING PROTEIN"/>
    <property type="match status" value="1"/>
</dbReference>
<dbReference type="OrthoDB" id="4115389at2759"/>
<dbReference type="Pfam" id="PF24962">
    <property type="entry name" value="DUF7767"/>
    <property type="match status" value="1"/>
</dbReference>
<dbReference type="InterPro" id="IPR056669">
    <property type="entry name" value="DUF7767"/>
</dbReference>
<dbReference type="AlphaFoldDB" id="A0A9P6VPU8"/>
<dbReference type="EMBL" id="VNKQ01000004">
    <property type="protein sequence ID" value="KAG0651639.1"/>
    <property type="molecule type" value="Genomic_DNA"/>
</dbReference>
<gene>
    <name evidence="5" type="ORF">D0Z07_2145</name>
</gene>
<comment type="caution">
    <text evidence="5">The sequence shown here is derived from an EMBL/GenBank/DDBJ whole genome shotgun (WGS) entry which is preliminary data.</text>
</comment>
<evidence type="ECO:0000259" key="3">
    <source>
        <dbReference type="Pfam" id="PF24465"/>
    </source>
</evidence>
<accession>A0A9P6VPU8</accession>
<feature type="domain" description="Tri-helical" evidence="3">
    <location>
        <begin position="321"/>
        <end position="407"/>
    </location>
</feature>
<sequence length="640" mass="73668">MVYDWENKEEICYRLYIEEKKSLEEIMEYMKEEHKFAPSKRAYQTQFKRWDFPSKQNPAHKNAALVQRVKELWDCNTSQREMLRTLNDEGYEIKERELMRVRAKNRWLLRVPNGMKTKKRSADQDVIDQLSQALYPDAQMADAEGEDEPMDDDLQLSIPKVISGRAESPPLSPEVMAKRQERLTKLQAESAERWATRKRRRRTRGWAGLPADPPGPPRFPSETTIDESKAFLSLDNRLYRDIRNRFQRICEAEDIIKKTIAGPERWEAAKDRLVQESPHLQGVFWGNEENQEPKKLALDVICSDVTKRMRTLERRMTIAEAKNALGVNPEESRQLRNSFYRVLKEDHFTSKLEAGEEHWKELKTSWIGSNELLQRILASGDADPQHQERVKAMEVLCRDVMKRLRDDQTKRDPTRKKKFDSNFTAPDAMPQFDNSGDANVFQPIPHQNLVQTASRAQAQSQAAQVQSQSRAHQSRQAQPQQHAQPHPQLMMDHGNMQIDPSLLLAAANDPSLMSRGMHNQYSEQQYADQQYAAQAAQAAFPAAPTSIAVYFRLHPASEVQTNSRLWVSTLSHISLNELRQLASVKFPGTYAHYIEGIMKQATGQEAPLQIDSDDELDAYFAGVGGMKPTFNVQLVNAWKQ</sequence>
<feature type="region of interest" description="Disordered" evidence="1">
    <location>
        <begin position="191"/>
        <end position="218"/>
    </location>
</feature>
<name>A0A9P6VPU8_9HELO</name>
<feature type="domain" description="Tri-helical" evidence="3">
    <location>
        <begin position="228"/>
        <end position="311"/>
    </location>
</feature>
<feature type="region of interest" description="Disordered" evidence="1">
    <location>
        <begin position="406"/>
        <end position="493"/>
    </location>
</feature>
<reference evidence="5" key="1">
    <citation type="submission" date="2019-07" db="EMBL/GenBank/DDBJ databases">
        <title>Hyphodiscus hymeniophilus genome sequencing and assembly.</title>
        <authorList>
            <person name="Kramer G."/>
            <person name="Nodwell J."/>
        </authorList>
    </citation>
    <scope>NUCLEOTIDE SEQUENCE</scope>
    <source>
        <strain evidence="5">ATCC 34498</strain>
    </source>
</reference>
<dbReference type="Pfam" id="PF24465">
    <property type="entry name" value="Tri-helical"/>
    <property type="match status" value="2"/>
</dbReference>
<feature type="compositionally biased region" description="Low complexity" evidence="1">
    <location>
        <begin position="453"/>
        <end position="488"/>
    </location>
</feature>
<evidence type="ECO:0000256" key="1">
    <source>
        <dbReference type="SAM" id="MobiDB-lite"/>
    </source>
</evidence>
<organism evidence="5 6">
    <name type="scientific">Hyphodiscus hymeniophilus</name>
    <dbReference type="NCBI Taxonomy" id="353542"/>
    <lineage>
        <taxon>Eukaryota</taxon>
        <taxon>Fungi</taxon>
        <taxon>Dikarya</taxon>
        <taxon>Ascomycota</taxon>
        <taxon>Pezizomycotina</taxon>
        <taxon>Leotiomycetes</taxon>
        <taxon>Helotiales</taxon>
        <taxon>Hyphodiscaceae</taxon>
        <taxon>Hyphodiscus</taxon>
    </lineage>
</organism>
<dbReference type="Pfam" id="PF14420">
    <property type="entry name" value="Clr5"/>
    <property type="match status" value="1"/>
</dbReference>
<evidence type="ECO:0000259" key="4">
    <source>
        <dbReference type="Pfam" id="PF24962"/>
    </source>
</evidence>